<evidence type="ECO:0000256" key="1">
    <source>
        <dbReference type="SAM" id="Phobius"/>
    </source>
</evidence>
<name>A0A1I7UTX2_9PELO</name>
<dbReference type="Proteomes" id="UP000095282">
    <property type="component" value="Unplaced"/>
</dbReference>
<proteinExistence type="predicted"/>
<dbReference type="WBParaSite" id="Csp11.Scaffold630.g19313.t1">
    <property type="protein sequence ID" value="Csp11.Scaffold630.g19313.t1"/>
    <property type="gene ID" value="Csp11.Scaffold630.g19313"/>
</dbReference>
<dbReference type="STRING" id="1561998.A0A1I7UTX2"/>
<keyword evidence="1" id="KW-0812">Transmembrane</keyword>
<evidence type="ECO:0000313" key="2">
    <source>
        <dbReference type="Proteomes" id="UP000095282"/>
    </source>
</evidence>
<keyword evidence="1" id="KW-0472">Membrane</keyword>
<organism evidence="2 3">
    <name type="scientific">Caenorhabditis tropicalis</name>
    <dbReference type="NCBI Taxonomy" id="1561998"/>
    <lineage>
        <taxon>Eukaryota</taxon>
        <taxon>Metazoa</taxon>
        <taxon>Ecdysozoa</taxon>
        <taxon>Nematoda</taxon>
        <taxon>Chromadorea</taxon>
        <taxon>Rhabditida</taxon>
        <taxon>Rhabditina</taxon>
        <taxon>Rhabditomorpha</taxon>
        <taxon>Rhabditoidea</taxon>
        <taxon>Rhabditidae</taxon>
        <taxon>Peloderinae</taxon>
        <taxon>Caenorhabditis</taxon>
    </lineage>
</organism>
<accession>A0A1I7UTX2</accession>
<feature type="transmembrane region" description="Helical" evidence="1">
    <location>
        <begin position="12"/>
        <end position="32"/>
    </location>
</feature>
<evidence type="ECO:0000313" key="3">
    <source>
        <dbReference type="WBParaSite" id="Csp11.Scaffold630.g19313.t1"/>
    </source>
</evidence>
<keyword evidence="1" id="KW-1133">Transmembrane helix</keyword>
<feature type="transmembrane region" description="Helical" evidence="1">
    <location>
        <begin position="74"/>
        <end position="92"/>
    </location>
</feature>
<protein>
    <submittedName>
        <fullName evidence="3">Uncharacterized protein</fullName>
    </submittedName>
</protein>
<sequence>MNSSMEHSSDDVVAGSLISTVSLSGCPIYSIYSDRVYRVLTNGYCTNRVLPYPCDATVSLRCRSFGILTANQNFSQLIACVATLIFYSFGLTL</sequence>
<reference evidence="3" key="1">
    <citation type="submission" date="2016-11" db="UniProtKB">
        <authorList>
            <consortium name="WormBaseParasite"/>
        </authorList>
    </citation>
    <scope>IDENTIFICATION</scope>
</reference>
<dbReference type="AlphaFoldDB" id="A0A1I7UTX2"/>
<keyword evidence="2" id="KW-1185">Reference proteome</keyword>